<dbReference type="GO" id="GO:0003697">
    <property type="term" value="F:single-stranded DNA binding"/>
    <property type="evidence" value="ECO:0007669"/>
    <property type="project" value="UniProtKB-UniRule"/>
</dbReference>
<dbReference type="InterPro" id="IPR001238">
    <property type="entry name" value="DNA-binding_RecF"/>
</dbReference>
<dbReference type="STRING" id="1129793.GPLA_0231"/>
<dbReference type="GO" id="GO:0009432">
    <property type="term" value="P:SOS response"/>
    <property type="evidence" value="ECO:0007669"/>
    <property type="project" value="UniProtKB-UniRule"/>
</dbReference>
<dbReference type="GO" id="GO:0005737">
    <property type="term" value="C:cytoplasm"/>
    <property type="evidence" value="ECO:0007669"/>
    <property type="project" value="UniProtKB-SubCell"/>
</dbReference>
<evidence type="ECO:0000259" key="11">
    <source>
        <dbReference type="Pfam" id="PF02463"/>
    </source>
</evidence>
<dbReference type="PROSITE" id="PS00617">
    <property type="entry name" value="RECF_1"/>
    <property type="match status" value="1"/>
</dbReference>
<evidence type="ECO:0000256" key="8">
    <source>
        <dbReference type="ARBA" id="ARBA00023125"/>
    </source>
</evidence>
<organism evidence="12 13">
    <name type="scientific">Paraglaciecola polaris LMG 21857</name>
    <dbReference type="NCBI Taxonomy" id="1129793"/>
    <lineage>
        <taxon>Bacteria</taxon>
        <taxon>Pseudomonadati</taxon>
        <taxon>Pseudomonadota</taxon>
        <taxon>Gammaproteobacteria</taxon>
        <taxon>Alteromonadales</taxon>
        <taxon>Alteromonadaceae</taxon>
        <taxon>Paraglaciecola</taxon>
    </lineage>
</organism>
<keyword evidence="4 9" id="KW-0963">Cytoplasm</keyword>
<dbReference type="InterPro" id="IPR018078">
    <property type="entry name" value="DNA-binding_RecF_CS"/>
</dbReference>
<dbReference type="InterPro" id="IPR042174">
    <property type="entry name" value="RecF_2"/>
</dbReference>
<dbReference type="Gene3D" id="1.20.1050.90">
    <property type="entry name" value="RecF/RecN/SMC, N-terminal domain"/>
    <property type="match status" value="1"/>
</dbReference>
<dbReference type="RefSeq" id="WP_007102958.1">
    <property type="nucleotide sequence ID" value="NZ_BAER01000014.1"/>
</dbReference>
<evidence type="ECO:0000313" key="13">
    <source>
        <dbReference type="Proteomes" id="UP000006322"/>
    </source>
</evidence>
<evidence type="ECO:0000256" key="1">
    <source>
        <dbReference type="ARBA" id="ARBA00004496"/>
    </source>
</evidence>
<dbReference type="SUPFAM" id="SSF52540">
    <property type="entry name" value="P-loop containing nucleoside triphosphate hydrolases"/>
    <property type="match status" value="1"/>
</dbReference>
<comment type="subcellular location">
    <subcellularLocation>
        <location evidence="1 9 10">Cytoplasm</location>
    </subcellularLocation>
</comment>
<keyword evidence="5 9" id="KW-0235">DNA replication</keyword>
<evidence type="ECO:0000256" key="10">
    <source>
        <dbReference type="RuleBase" id="RU000578"/>
    </source>
</evidence>
<keyword evidence="8 9" id="KW-0238">DNA-binding</keyword>
<evidence type="ECO:0000256" key="4">
    <source>
        <dbReference type="ARBA" id="ARBA00022490"/>
    </source>
</evidence>
<dbReference type="HAMAP" id="MF_00365">
    <property type="entry name" value="RecF"/>
    <property type="match status" value="1"/>
</dbReference>
<keyword evidence="9 10" id="KW-0742">SOS response</keyword>
<dbReference type="PROSITE" id="PS00618">
    <property type="entry name" value="RECF_2"/>
    <property type="match status" value="1"/>
</dbReference>
<dbReference type="InterPro" id="IPR027417">
    <property type="entry name" value="P-loop_NTPase"/>
</dbReference>
<proteinExistence type="inferred from homology"/>
<dbReference type="Gene3D" id="3.40.50.300">
    <property type="entry name" value="P-loop containing nucleotide triphosphate hydrolases"/>
    <property type="match status" value="1"/>
</dbReference>
<evidence type="ECO:0000256" key="6">
    <source>
        <dbReference type="ARBA" id="ARBA00022741"/>
    </source>
</evidence>
<reference evidence="13" key="1">
    <citation type="journal article" date="2014" name="Environ. Microbiol.">
        <title>Comparative genomics of the marine bacterial genus Glaciecola reveals the high degree of genomic diversity and genomic characteristic for cold adaptation.</title>
        <authorList>
            <person name="Qin Q.L."/>
            <person name="Xie B.B."/>
            <person name="Yu Y."/>
            <person name="Shu Y.L."/>
            <person name="Rong J.C."/>
            <person name="Zhang Y.J."/>
            <person name="Zhao D.L."/>
            <person name="Chen X.L."/>
            <person name="Zhang X.Y."/>
            <person name="Chen B."/>
            <person name="Zhou B.C."/>
            <person name="Zhang Y.Z."/>
        </authorList>
    </citation>
    <scope>NUCLEOTIDE SEQUENCE [LARGE SCALE GENOMIC DNA]</scope>
    <source>
        <strain evidence="13">LMG 21857</strain>
    </source>
</reference>
<keyword evidence="6 9" id="KW-0547">Nucleotide-binding</keyword>
<dbReference type="GO" id="GO:0006302">
    <property type="term" value="P:double-strand break repair"/>
    <property type="evidence" value="ECO:0007669"/>
    <property type="project" value="TreeGrafter"/>
</dbReference>
<keyword evidence="9 10" id="KW-0227">DNA damage</keyword>
<dbReference type="NCBIfam" id="TIGR00611">
    <property type="entry name" value="recf"/>
    <property type="match status" value="1"/>
</dbReference>
<dbReference type="Proteomes" id="UP000006322">
    <property type="component" value="Unassembled WGS sequence"/>
</dbReference>
<evidence type="ECO:0000256" key="9">
    <source>
        <dbReference type="HAMAP-Rule" id="MF_00365"/>
    </source>
</evidence>
<dbReference type="EMBL" id="BAER01000014">
    <property type="protein sequence ID" value="GAC31150.1"/>
    <property type="molecule type" value="Genomic_DNA"/>
</dbReference>
<dbReference type="GO" id="GO:0005524">
    <property type="term" value="F:ATP binding"/>
    <property type="evidence" value="ECO:0007669"/>
    <property type="project" value="UniProtKB-UniRule"/>
</dbReference>
<evidence type="ECO:0000256" key="3">
    <source>
        <dbReference type="ARBA" id="ARBA00020170"/>
    </source>
</evidence>
<dbReference type="Pfam" id="PF02463">
    <property type="entry name" value="SMC_N"/>
    <property type="match status" value="1"/>
</dbReference>
<dbReference type="GO" id="GO:0000731">
    <property type="term" value="P:DNA synthesis involved in DNA repair"/>
    <property type="evidence" value="ECO:0007669"/>
    <property type="project" value="TreeGrafter"/>
</dbReference>
<dbReference type="AlphaFoldDB" id="K7A6S0"/>
<accession>K7A6S0</accession>
<sequence length="363" mass="41702">MKLDTVQIRNLRNLQNVILKPSHSVNFIIGINGSGKSSILEAVHYLGFGRSFRTSKHKHVIQNQAESFTVFCECTEQDSNYRLGLSRHIDDSVNVSINGLKSNKISELASKLPVQIFTPQSSDILLGAPKLRRKYLDWCLFHVEHSFLICSNSYAKLLKHNNALCRKHQAGYADPQRRYWSEMLAKFANELTEFRIQMMSRLIPLITSNLTHFLPEFYVEISYYRGWEKGLSISEALEKSADRDYKNGFISVGPHKADIRFKIDGKPAHEVLSRGQLRMLVAALQLATTQCLMSYTEKTCIFLLDDVGAELDAAKREVFIDKLLESNTQLFVTAIEKHQLEFIDKYQNKKMFHVEHGQVREEI</sequence>
<comment type="similarity">
    <text evidence="2 9 10">Belongs to the RecF family.</text>
</comment>
<keyword evidence="13" id="KW-1185">Reference proteome</keyword>
<evidence type="ECO:0000256" key="2">
    <source>
        <dbReference type="ARBA" id="ARBA00008016"/>
    </source>
</evidence>
<dbReference type="GO" id="GO:0006260">
    <property type="term" value="P:DNA replication"/>
    <property type="evidence" value="ECO:0007669"/>
    <property type="project" value="UniProtKB-UniRule"/>
</dbReference>
<keyword evidence="7 9" id="KW-0067">ATP-binding</keyword>
<keyword evidence="9 10" id="KW-0234">DNA repair</keyword>
<feature type="binding site" evidence="9">
    <location>
        <begin position="30"/>
        <end position="37"/>
    </location>
    <ligand>
        <name>ATP</name>
        <dbReference type="ChEBI" id="CHEBI:30616"/>
    </ligand>
</feature>
<comment type="caution">
    <text evidence="12">The sequence shown here is derived from an EMBL/GenBank/DDBJ whole genome shotgun (WGS) entry which is preliminary data.</text>
</comment>
<gene>
    <name evidence="9 12" type="primary">recF</name>
    <name evidence="12" type="ORF">GPLA_0231</name>
</gene>
<protein>
    <recommendedName>
        <fullName evidence="3 9">DNA replication and repair protein RecF</fullName>
    </recommendedName>
</protein>
<evidence type="ECO:0000313" key="12">
    <source>
        <dbReference type="EMBL" id="GAC31150.1"/>
    </source>
</evidence>
<name>K7A6S0_9ALTE</name>
<dbReference type="PANTHER" id="PTHR32182">
    <property type="entry name" value="DNA REPLICATION AND REPAIR PROTEIN RECF"/>
    <property type="match status" value="1"/>
</dbReference>
<evidence type="ECO:0000256" key="7">
    <source>
        <dbReference type="ARBA" id="ARBA00022840"/>
    </source>
</evidence>
<comment type="function">
    <text evidence="9 10">The RecF protein is involved in DNA metabolism; it is required for DNA replication and normal SOS inducibility. RecF binds preferentially to single-stranded, linear DNA. It also seems to bind ATP.</text>
</comment>
<dbReference type="PANTHER" id="PTHR32182:SF0">
    <property type="entry name" value="DNA REPLICATION AND REPAIR PROTEIN RECF"/>
    <property type="match status" value="1"/>
</dbReference>
<evidence type="ECO:0000256" key="5">
    <source>
        <dbReference type="ARBA" id="ARBA00022705"/>
    </source>
</evidence>
<feature type="domain" description="RecF/RecN/SMC N-terminal" evidence="11">
    <location>
        <begin position="3"/>
        <end position="355"/>
    </location>
</feature>
<dbReference type="InterPro" id="IPR003395">
    <property type="entry name" value="RecF/RecN/SMC_N"/>
</dbReference>
<dbReference type="OrthoDB" id="9803889at2"/>